<dbReference type="RefSeq" id="XP_002947603.1">
    <property type="nucleotide sequence ID" value="XM_002947557.1"/>
</dbReference>
<evidence type="ECO:0000256" key="4">
    <source>
        <dbReference type="ARBA" id="ARBA00022723"/>
    </source>
</evidence>
<dbReference type="OrthoDB" id="537538at2759"/>
<gene>
    <name evidence="8" type="ORF">VOLCADRAFT_48402</name>
</gene>
<feature type="non-terminal residue" evidence="8">
    <location>
        <position position="100"/>
    </location>
</feature>
<dbReference type="GO" id="GO:0004427">
    <property type="term" value="F:inorganic diphosphate phosphatase activity"/>
    <property type="evidence" value="ECO:0007669"/>
    <property type="project" value="UniProtKB-EC"/>
</dbReference>
<dbReference type="eggNOG" id="KOG1626">
    <property type="taxonomic scope" value="Eukaryota"/>
</dbReference>
<keyword evidence="4" id="KW-0479">Metal-binding</keyword>
<dbReference type="GO" id="GO:0006796">
    <property type="term" value="P:phosphate-containing compound metabolic process"/>
    <property type="evidence" value="ECO:0007669"/>
    <property type="project" value="InterPro"/>
</dbReference>
<dbReference type="GO" id="GO:0005737">
    <property type="term" value="C:cytoplasm"/>
    <property type="evidence" value="ECO:0007669"/>
    <property type="project" value="InterPro"/>
</dbReference>
<dbReference type="InParanoid" id="D8TMJ7"/>
<dbReference type="PANTHER" id="PTHR10286">
    <property type="entry name" value="INORGANIC PYROPHOSPHATASE"/>
    <property type="match status" value="1"/>
</dbReference>
<dbReference type="Gene3D" id="3.90.80.10">
    <property type="entry name" value="Inorganic pyrophosphatase"/>
    <property type="match status" value="1"/>
</dbReference>
<comment type="cofactor">
    <cofactor evidence="1">
        <name>Mg(2+)</name>
        <dbReference type="ChEBI" id="CHEBI:18420"/>
    </cofactor>
</comment>
<dbReference type="SUPFAM" id="SSF50324">
    <property type="entry name" value="Inorganic pyrophosphatase"/>
    <property type="match status" value="1"/>
</dbReference>
<dbReference type="GO" id="GO:0000287">
    <property type="term" value="F:magnesium ion binding"/>
    <property type="evidence" value="ECO:0007669"/>
    <property type="project" value="InterPro"/>
</dbReference>
<evidence type="ECO:0000256" key="5">
    <source>
        <dbReference type="ARBA" id="ARBA00022801"/>
    </source>
</evidence>
<reference evidence="8 9" key="1">
    <citation type="journal article" date="2010" name="Science">
        <title>Genomic analysis of organismal complexity in the multicellular green alga Volvox carteri.</title>
        <authorList>
            <person name="Prochnik S.E."/>
            <person name="Umen J."/>
            <person name="Nedelcu A.M."/>
            <person name="Hallmann A."/>
            <person name="Miller S.M."/>
            <person name="Nishii I."/>
            <person name="Ferris P."/>
            <person name="Kuo A."/>
            <person name="Mitros T."/>
            <person name="Fritz-Laylin L.K."/>
            <person name="Hellsten U."/>
            <person name="Chapman J."/>
            <person name="Simakov O."/>
            <person name="Rensing S.A."/>
            <person name="Terry A."/>
            <person name="Pangilinan J."/>
            <person name="Kapitonov V."/>
            <person name="Jurka J."/>
            <person name="Salamov A."/>
            <person name="Shapiro H."/>
            <person name="Schmutz J."/>
            <person name="Grimwood J."/>
            <person name="Lindquist E."/>
            <person name="Lucas S."/>
            <person name="Grigoriev I.V."/>
            <person name="Schmitt R."/>
            <person name="Kirk D."/>
            <person name="Rokhsar D.S."/>
        </authorList>
    </citation>
    <scope>NUCLEOTIDE SEQUENCE [LARGE SCALE GENOMIC DNA]</scope>
    <source>
        <strain evidence="9">f. Nagariensis / Eve</strain>
    </source>
</reference>
<evidence type="ECO:0000256" key="2">
    <source>
        <dbReference type="ARBA" id="ARBA00006220"/>
    </source>
</evidence>
<dbReference type="EC" id="3.6.1.1" evidence="3"/>
<dbReference type="GeneID" id="9624892"/>
<evidence type="ECO:0000256" key="3">
    <source>
        <dbReference type="ARBA" id="ARBA00012146"/>
    </source>
</evidence>
<evidence type="ECO:0000313" key="9">
    <source>
        <dbReference type="Proteomes" id="UP000001058"/>
    </source>
</evidence>
<sequence length="100" mass="11174">NYGGIPQTWEASDLPDALTGLPSDNDPLDFLEIGSEPIPVGGVVCVRVLGALALIDQNETDWKVVVLSTKDPRVAQWRDISDVPPEMRQQLYEFFRTYKV</sequence>
<keyword evidence="6" id="KW-0460">Magnesium</keyword>
<dbReference type="InterPro" id="IPR036649">
    <property type="entry name" value="Pyrophosphatase_sf"/>
</dbReference>
<dbReference type="Pfam" id="PF00719">
    <property type="entry name" value="Pyrophosphatase"/>
    <property type="match status" value="1"/>
</dbReference>
<feature type="non-terminal residue" evidence="8">
    <location>
        <position position="1"/>
    </location>
</feature>
<evidence type="ECO:0000256" key="1">
    <source>
        <dbReference type="ARBA" id="ARBA00001946"/>
    </source>
</evidence>
<dbReference type="STRING" id="3068.D8TMJ7"/>
<dbReference type="InterPro" id="IPR008162">
    <property type="entry name" value="Pyrophosphatase"/>
</dbReference>
<protein>
    <recommendedName>
        <fullName evidence="3">inorganic diphosphatase</fullName>
        <ecNumber evidence="3">3.6.1.1</ecNumber>
    </recommendedName>
</protein>
<organism evidence="9">
    <name type="scientific">Volvox carteri f. nagariensis</name>
    <dbReference type="NCBI Taxonomy" id="3068"/>
    <lineage>
        <taxon>Eukaryota</taxon>
        <taxon>Viridiplantae</taxon>
        <taxon>Chlorophyta</taxon>
        <taxon>core chlorophytes</taxon>
        <taxon>Chlorophyceae</taxon>
        <taxon>CS clade</taxon>
        <taxon>Chlamydomonadales</taxon>
        <taxon>Volvocaceae</taxon>
        <taxon>Volvox</taxon>
    </lineage>
</organism>
<dbReference type="Proteomes" id="UP000001058">
    <property type="component" value="Unassembled WGS sequence"/>
</dbReference>
<evidence type="ECO:0000313" key="8">
    <source>
        <dbReference type="EMBL" id="EFJ51136.1"/>
    </source>
</evidence>
<name>D8TMJ7_VOLCA</name>
<proteinExistence type="inferred from homology"/>
<comment type="catalytic activity">
    <reaction evidence="7">
        <text>diphosphate + H2O = 2 phosphate + H(+)</text>
        <dbReference type="Rhea" id="RHEA:24576"/>
        <dbReference type="ChEBI" id="CHEBI:15377"/>
        <dbReference type="ChEBI" id="CHEBI:15378"/>
        <dbReference type="ChEBI" id="CHEBI:33019"/>
        <dbReference type="ChEBI" id="CHEBI:43474"/>
        <dbReference type="EC" id="3.6.1.1"/>
    </reaction>
</comment>
<keyword evidence="9" id="KW-1185">Reference proteome</keyword>
<accession>D8TMJ7</accession>
<evidence type="ECO:0000256" key="7">
    <source>
        <dbReference type="ARBA" id="ARBA00047820"/>
    </source>
</evidence>
<comment type="similarity">
    <text evidence="2">Belongs to the PPase family.</text>
</comment>
<dbReference type="KEGG" id="vcn:VOLCADRAFT_48402"/>
<dbReference type="AlphaFoldDB" id="D8TMJ7"/>
<dbReference type="EMBL" id="GL378328">
    <property type="protein sequence ID" value="EFJ51136.1"/>
    <property type="molecule type" value="Genomic_DNA"/>
</dbReference>
<keyword evidence="5" id="KW-0378">Hydrolase</keyword>
<evidence type="ECO:0000256" key="6">
    <source>
        <dbReference type="ARBA" id="ARBA00022842"/>
    </source>
</evidence>